<dbReference type="EMBL" id="LCYN01000036">
    <property type="protein sequence ID" value="KKZ91184.1"/>
    <property type="molecule type" value="Genomic_DNA"/>
</dbReference>
<dbReference type="GO" id="GO:0005886">
    <property type="term" value="C:plasma membrane"/>
    <property type="evidence" value="ECO:0007669"/>
    <property type="project" value="UniProtKB-SubCell"/>
</dbReference>
<feature type="transmembrane region" description="Helical" evidence="8">
    <location>
        <begin position="194"/>
        <end position="214"/>
    </location>
</feature>
<reference evidence="10 11" key="1">
    <citation type="journal article" date="2015" name="Genome Announc.">
        <title>Next-Generation Whole-Genome Sequencing of Eight Strains of Bacillus cereus, Isolated from Food.</title>
        <authorList>
            <person name="Krawczyk A.O."/>
            <person name="de Jong A."/>
            <person name="Eijlander R.T."/>
            <person name="Berendsen E.M."/>
            <person name="Holsappel S."/>
            <person name="Wells-Bennik M.H."/>
            <person name="Kuipers O.P."/>
        </authorList>
    </citation>
    <scope>NUCLEOTIDE SEQUENCE [LARGE SCALE GENOMIC DNA]</scope>
    <source>
        <strain evidence="10 11">B4147</strain>
    </source>
</reference>
<evidence type="ECO:0000256" key="6">
    <source>
        <dbReference type="ARBA" id="ARBA00022989"/>
    </source>
</evidence>
<accession>A0A0G8BVT1</accession>
<keyword evidence="5 8" id="KW-0812">Transmembrane</keyword>
<evidence type="ECO:0000256" key="5">
    <source>
        <dbReference type="ARBA" id="ARBA00022692"/>
    </source>
</evidence>
<reference evidence="11" key="2">
    <citation type="submission" date="2015-04" db="EMBL/GenBank/DDBJ databases">
        <title>Draft Genome Sequences of Eight Spore-Forming Food Isolates of Bacillus cereus Genome sequencing.</title>
        <authorList>
            <person name="Krawcyk A.O."/>
            <person name="de Jong A."/>
            <person name="Eijlander R.T."/>
            <person name="Berendsen E.M."/>
            <person name="Holsappel S."/>
            <person name="Wells-Bennik M."/>
            <person name="Kuipers O.P."/>
        </authorList>
    </citation>
    <scope>NUCLEOTIDE SEQUENCE [LARGE SCALE GENOMIC DNA]</scope>
    <source>
        <strain evidence="11">B4147</strain>
    </source>
</reference>
<dbReference type="Proteomes" id="UP000035350">
    <property type="component" value="Unassembled WGS sequence"/>
</dbReference>
<keyword evidence="3" id="KW-0813">Transport</keyword>
<organism evidence="10 11">
    <name type="scientific">Bacillus wiedmannii</name>
    <dbReference type="NCBI Taxonomy" id="1890302"/>
    <lineage>
        <taxon>Bacteria</taxon>
        <taxon>Bacillati</taxon>
        <taxon>Bacillota</taxon>
        <taxon>Bacilli</taxon>
        <taxon>Bacillales</taxon>
        <taxon>Bacillaceae</taxon>
        <taxon>Bacillus</taxon>
        <taxon>Bacillus cereus group</taxon>
    </lineage>
</organism>
<evidence type="ECO:0000259" key="9">
    <source>
        <dbReference type="PROSITE" id="PS51012"/>
    </source>
</evidence>
<dbReference type="PATRIC" id="fig|1396.433.peg.776"/>
<gene>
    <name evidence="10" type="ORF">B4147_0380</name>
</gene>
<evidence type="ECO:0000256" key="3">
    <source>
        <dbReference type="ARBA" id="ARBA00022448"/>
    </source>
</evidence>
<evidence type="ECO:0000313" key="11">
    <source>
        <dbReference type="Proteomes" id="UP000035350"/>
    </source>
</evidence>
<dbReference type="AlphaFoldDB" id="A0A0G8BVT1"/>
<dbReference type="GO" id="GO:0140359">
    <property type="term" value="F:ABC-type transporter activity"/>
    <property type="evidence" value="ECO:0007669"/>
    <property type="project" value="InterPro"/>
</dbReference>
<dbReference type="PANTHER" id="PTHR30294">
    <property type="entry name" value="MEMBRANE COMPONENT OF ABC TRANSPORTER YHHJ-RELATED"/>
    <property type="match status" value="1"/>
</dbReference>
<proteinExistence type="inferred from homology"/>
<dbReference type="PROSITE" id="PS51012">
    <property type="entry name" value="ABC_TM2"/>
    <property type="match status" value="1"/>
</dbReference>
<keyword evidence="6 8" id="KW-1133">Transmembrane helix</keyword>
<feature type="transmembrane region" description="Helical" evidence="8">
    <location>
        <begin position="357"/>
        <end position="376"/>
    </location>
</feature>
<evidence type="ECO:0000256" key="8">
    <source>
        <dbReference type="SAM" id="Phobius"/>
    </source>
</evidence>
<dbReference type="InterPro" id="IPR013525">
    <property type="entry name" value="ABC2_TM"/>
</dbReference>
<comment type="caution">
    <text evidence="10">The sequence shown here is derived from an EMBL/GenBank/DDBJ whole genome shotgun (WGS) entry which is preliminary data.</text>
</comment>
<name>A0A0G8BVT1_9BACI</name>
<feature type="transmembrane region" description="Helical" evidence="8">
    <location>
        <begin position="302"/>
        <end position="321"/>
    </location>
</feature>
<feature type="domain" description="ABC transmembrane type-2" evidence="9">
    <location>
        <begin position="155"/>
        <end position="382"/>
    </location>
</feature>
<dbReference type="InterPro" id="IPR051449">
    <property type="entry name" value="ABC-2_transporter_component"/>
</dbReference>
<feature type="transmembrane region" description="Helical" evidence="8">
    <location>
        <begin position="235"/>
        <end position="257"/>
    </location>
</feature>
<evidence type="ECO:0000256" key="2">
    <source>
        <dbReference type="ARBA" id="ARBA00007783"/>
    </source>
</evidence>
<dbReference type="Gene3D" id="3.40.1710.10">
    <property type="entry name" value="abc type-2 transporter like domain"/>
    <property type="match status" value="1"/>
</dbReference>
<keyword evidence="4" id="KW-1003">Cell membrane</keyword>
<evidence type="ECO:0000313" key="10">
    <source>
        <dbReference type="EMBL" id="KKZ91184.1"/>
    </source>
</evidence>
<evidence type="ECO:0000256" key="7">
    <source>
        <dbReference type="ARBA" id="ARBA00023136"/>
    </source>
</evidence>
<sequence length="382" mass="42339">MMKKVWALCWLELKQILIKPQSYILMFGMPIIFTLIFGGLLGGSGNTKVNVSLVDEDGSVLSSKYYEDIKKSDLISIEKVTYKEGKRKIENKKSSGIVIIPKDFQKSILDGRIESIQFQASADFTGGNSVEQVLASALKKMEIEVSAARDFEKKSNTSWEIMYKEIYTKVEPVSIQKESISHDGQKLNNVTGRAAGFSILFVMIVMLSSTGTILKARQLGVWPRLLGTPVSKFQILAGYILSFFLIGWIQFGVLMILTHSLFDVQWGNLLGVIILVSVLLLAVIGLALLLASIVKTTEQQSALGNIVVISTCMIGGLYWPIEIEPAWMQTAANFVPQTWAMRGFTELIVRGGTLADIGGYIGILILFAVVFFIISLTRIRYN</sequence>
<dbReference type="PANTHER" id="PTHR30294:SF45">
    <property type="entry name" value="LINEARMYCIN RESISTANCE PERMEASE PROTEIN LNRN"/>
    <property type="match status" value="1"/>
</dbReference>
<keyword evidence="7 8" id="KW-0472">Membrane</keyword>
<evidence type="ECO:0000256" key="1">
    <source>
        <dbReference type="ARBA" id="ARBA00004651"/>
    </source>
</evidence>
<dbReference type="Pfam" id="PF12698">
    <property type="entry name" value="ABC2_membrane_3"/>
    <property type="match status" value="1"/>
</dbReference>
<protein>
    <recommendedName>
        <fullName evidence="9">ABC transmembrane type-2 domain-containing protein</fullName>
    </recommendedName>
</protein>
<comment type="subcellular location">
    <subcellularLocation>
        <location evidence="1">Cell membrane</location>
        <topology evidence="1">Multi-pass membrane protein</topology>
    </subcellularLocation>
</comment>
<evidence type="ECO:0000256" key="4">
    <source>
        <dbReference type="ARBA" id="ARBA00022475"/>
    </source>
</evidence>
<comment type="similarity">
    <text evidence="2">Belongs to the ABC-2 integral membrane protein family.</text>
</comment>
<dbReference type="InterPro" id="IPR047817">
    <property type="entry name" value="ABC2_TM_bact-type"/>
</dbReference>
<feature type="transmembrane region" description="Helical" evidence="8">
    <location>
        <begin position="21"/>
        <end position="41"/>
    </location>
</feature>
<feature type="transmembrane region" description="Helical" evidence="8">
    <location>
        <begin position="269"/>
        <end position="290"/>
    </location>
</feature>